<evidence type="ECO:0000313" key="3">
    <source>
        <dbReference type="Proteomes" id="UP000297910"/>
    </source>
</evidence>
<sequence>MMMGNRVILKLDRTAIIASPTFFLFGLEDFFSFSVIMVDNLMITSMQTVSGASHYRMILRVYFIAYLIFDNETYHTNNEMSKSGLYLYFELGFWWLILRFAIGKAFPTMLSGPPC</sequence>
<keyword evidence="1" id="KW-1133">Transmembrane helix</keyword>
<dbReference type="AlphaFoldDB" id="A0A4Z1G782"/>
<evidence type="ECO:0000256" key="1">
    <source>
        <dbReference type="SAM" id="Phobius"/>
    </source>
</evidence>
<proteinExistence type="predicted"/>
<name>A0A4Z1G782_9HELO</name>
<dbReference type="Proteomes" id="UP000297910">
    <property type="component" value="Unassembled WGS sequence"/>
</dbReference>
<accession>A0A4Z1G782</accession>
<keyword evidence="1" id="KW-0812">Transmembrane</keyword>
<keyword evidence="3" id="KW-1185">Reference proteome</keyword>
<reference evidence="2 3" key="1">
    <citation type="submission" date="2017-12" db="EMBL/GenBank/DDBJ databases">
        <title>Comparative genomics of Botrytis spp.</title>
        <authorList>
            <person name="Valero-Jimenez C.A."/>
            <person name="Tapia P."/>
            <person name="Veloso J."/>
            <person name="Silva-Moreno E."/>
            <person name="Staats M."/>
            <person name="Valdes J.H."/>
            <person name="Van Kan J.A.L."/>
        </authorList>
    </citation>
    <scope>NUCLEOTIDE SEQUENCE [LARGE SCALE GENOMIC DNA]</scope>
    <source>
        <strain evidence="2 3">Bp0003</strain>
    </source>
</reference>
<organism evidence="2 3">
    <name type="scientific">Botrytis paeoniae</name>
    <dbReference type="NCBI Taxonomy" id="278948"/>
    <lineage>
        <taxon>Eukaryota</taxon>
        <taxon>Fungi</taxon>
        <taxon>Dikarya</taxon>
        <taxon>Ascomycota</taxon>
        <taxon>Pezizomycotina</taxon>
        <taxon>Leotiomycetes</taxon>
        <taxon>Helotiales</taxon>
        <taxon>Sclerotiniaceae</taxon>
        <taxon>Botrytis</taxon>
    </lineage>
</organism>
<dbReference type="EMBL" id="PQXI01000003">
    <property type="protein sequence ID" value="TGO30889.1"/>
    <property type="molecule type" value="Genomic_DNA"/>
</dbReference>
<feature type="transmembrane region" description="Helical" evidence="1">
    <location>
        <begin position="21"/>
        <end position="43"/>
    </location>
</feature>
<feature type="transmembrane region" description="Helical" evidence="1">
    <location>
        <begin position="85"/>
        <end position="102"/>
    </location>
</feature>
<evidence type="ECO:0000313" key="2">
    <source>
        <dbReference type="EMBL" id="TGO30889.1"/>
    </source>
</evidence>
<comment type="caution">
    <text evidence="2">The sequence shown here is derived from an EMBL/GenBank/DDBJ whole genome shotgun (WGS) entry which is preliminary data.</text>
</comment>
<keyword evidence="1" id="KW-0472">Membrane</keyword>
<gene>
    <name evidence="2" type="ORF">BPAE_0003g01750</name>
</gene>
<protein>
    <submittedName>
        <fullName evidence="2">Uncharacterized protein</fullName>
    </submittedName>
</protein>